<dbReference type="EMBL" id="LFCV01000003">
    <property type="protein sequence ID" value="KMJ46961.1"/>
    <property type="molecule type" value="Genomic_DNA"/>
</dbReference>
<dbReference type="GO" id="GO:0044550">
    <property type="term" value="P:secondary metabolite biosynthetic process"/>
    <property type="evidence" value="ECO:0007669"/>
    <property type="project" value="TreeGrafter"/>
</dbReference>
<dbReference type="PROSITE" id="PS00455">
    <property type="entry name" value="AMP_BINDING"/>
    <property type="match status" value="1"/>
</dbReference>
<dbReference type="Gene3D" id="3.30.300.30">
    <property type="match status" value="2"/>
</dbReference>
<organism evidence="5 6">
    <name type="scientific">Xenorhabdus khoisanae</name>
    <dbReference type="NCBI Taxonomy" id="880157"/>
    <lineage>
        <taxon>Bacteria</taxon>
        <taxon>Pseudomonadati</taxon>
        <taxon>Pseudomonadota</taxon>
        <taxon>Gammaproteobacteria</taxon>
        <taxon>Enterobacterales</taxon>
        <taxon>Morganellaceae</taxon>
        <taxon>Xenorhabdus</taxon>
    </lineage>
</organism>
<comment type="cofactor">
    <cofactor evidence="1">
        <name>pantetheine 4'-phosphate</name>
        <dbReference type="ChEBI" id="CHEBI:47942"/>
    </cofactor>
</comment>
<dbReference type="FunFam" id="1.10.1200.10:FF:000005">
    <property type="entry name" value="Nonribosomal peptide synthetase 1"/>
    <property type="match status" value="1"/>
</dbReference>
<dbReference type="InterPro" id="IPR001031">
    <property type="entry name" value="Thioesterase"/>
</dbReference>
<keyword evidence="3" id="KW-0597">Phosphoprotein</keyword>
<dbReference type="PANTHER" id="PTHR45527">
    <property type="entry name" value="NONRIBOSOMAL PEPTIDE SYNTHETASE"/>
    <property type="match status" value="1"/>
</dbReference>
<comment type="caution">
    <text evidence="5">The sequence shown here is derived from an EMBL/GenBank/DDBJ whole genome shotgun (WGS) entry which is preliminary data.</text>
</comment>
<dbReference type="CDD" id="cd05930">
    <property type="entry name" value="A_NRPS"/>
    <property type="match status" value="1"/>
</dbReference>
<dbReference type="GO" id="GO:0043041">
    <property type="term" value="P:amino acid activation for nonribosomal peptide biosynthetic process"/>
    <property type="evidence" value="ECO:0007669"/>
    <property type="project" value="TreeGrafter"/>
</dbReference>
<sequence>MKVGSRLTLSGNPILNNVETLSNLLLEVSKERLHEIAISDNIAQYTYEETILHANVIATELRKNGASYNDCIGLFIDSSADLAIGMWGILFSGASYLPLATDYPQDRLEYMLKDANVSIVLTNNTTISKLEKLLLPGTKIVNIDKISYSSATDTKKITTVLSEQAGSDIAYVIYTSGTTGKPKGVAISHKAIVSQLNWIKSEGYLEKGLSIIQKTPVSFDAAQWELLGICCGAKVVMGTLGIYRDPEGLIQQIIQHKVTTLQGVPTLLQALIELPQFSDCHSIINIFSGGEGLSKKLAKKILETMPKVNLVNLYGPTECTINSTHYKIDSESIKGEWEVAPIGLPVNGLECHILDQNLVRLPQGEIGELYISGHQLANGYLYNPEQTQEKFPLIDLYGNGDIVRLYRTGDLVKKDINGTIHFVGRVDNQIKFRGYRIELDEIRLAIENHDWVSSAAVFVKENSHSGQPLLVGCIELNPNEALLMDQNNAESHHQTKSTRIQIKAQLSGNGFKNDDELSGKVCVNLEGSSETKKQRDIVFARKTYRFFNGGNTTYDDIKQLLKMKPSSNISKKLEKLDTKTFGEILRYLGQFKSEERLLPKFGYASPGALYATQVYIEICNICDITSGYYYYHPLKHKLFLISKITPSSYNSKLKLHFIGKMPAIRNVYKNNIKEVLEMESGHIIGMFDYILPEYGFGIGKGYYSSSITETLDLPEEHVYLGSYEIVPFAEQIEDVDVDVYIQSHQGKINNLKDGTYFYKKGELEKISNFVVEKRHVIAINQQVYQRSSGGITFVSNSLDTWRNYIDLGRSLQRLQMNRIGIGTMSSGYSSKSGNDLASAIRINAIISNSNRKSGPSYFCLFGKISEEQSFHIGMAEDAVHMKGPAELIREDLLNTLPDYMVPSKIFIVNKMPHSASGKVNIEALKRSEEFNFENVERKIIPPKTTLERNILKIWTNILGLEEISIEDDFFAIGGNSIQAVSIAKKINNVFSVSLPVQVIFESPTIEKLAVTVGHGAVATPNNRAIQLSNNGKGTNVFCWPGLGGYPMNLRMLAESIVSNGNFYGIQSIGINVGEIAFESIESMAKEDIRLIKTIQPTGPYNLCGYSFGSRVAYEVAYQLSQMGEVVNHVTLLAPGSPKLNYEEPISKDENILFSNPAFLTILLSVFSHEINENLSKECIKNVKNKTNFIDFIKLNFSEIDDSLINSIIDVVSVTYSPEYVISLDERKVFFPIKVIRAKGDSKSFIEGGEKIGLDISYYDINSGHYTVLKQNGIDEIMKLNILLN</sequence>
<reference evidence="5 6" key="1">
    <citation type="submission" date="2015-06" db="EMBL/GenBank/DDBJ databases">
        <title>Draft Whole-Genome Sequence of the Entomopathogenic Bacterium Xenorhabdus khoisanae.</title>
        <authorList>
            <person name="Naidoo S."/>
            <person name="Featherston J."/>
            <person name="Gray V.M."/>
        </authorList>
    </citation>
    <scope>NUCLEOTIDE SEQUENCE [LARGE SCALE GENOMIC DNA]</scope>
    <source>
        <strain evidence="5 6">MCB</strain>
    </source>
</reference>
<dbReference type="InterPro" id="IPR045851">
    <property type="entry name" value="AMP-bd_C_sf"/>
</dbReference>
<dbReference type="Gene3D" id="3.40.50.12780">
    <property type="entry name" value="N-terminal domain of ligase-like"/>
    <property type="match status" value="1"/>
</dbReference>
<protein>
    <recommendedName>
        <fullName evidence="4">Carrier domain-containing protein</fullName>
    </recommendedName>
</protein>
<dbReference type="InterPro" id="IPR042099">
    <property type="entry name" value="ANL_N_sf"/>
</dbReference>
<dbReference type="InterPro" id="IPR020459">
    <property type="entry name" value="AMP-binding"/>
</dbReference>
<proteinExistence type="predicted"/>
<dbReference type="PATRIC" id="fig|880157.4.peg.179"/>
<dbReference type="Gene3D" id="3.40.50.1820">
    <property type="entry name" value="alpha/beta hydrolase"/>
    <property type="match status" value="1"/>
</dbReference>
<dbReference type="NCBIfam" id="TIGR01733">
    <property type="entry name" value="AA-adenyl-dom"/>
    <property type="match status" value="1"/>
</dbReference>
<dbReference type="PROSITE" id="PS50075">
    <property type="entry name" value="CARRIER"/>
    <property type="match status" value="1"/>
</dbReference>
<dbReference type="GO" id="GO:0016491">
    <property type="term" value="F:oxidoreductase activity"/>
    <property type="evidence" value="ECO:0007669"/>
    <property type="project" value="InterPro"/>
</dbReference>
<dbReference type="Proteomes" id="UP000036277">
    <property type="component" value="Unassembled WGS sequence"/>
</dbReference>
<dbReference type="InterPro" id="IPR036736">
    <property type="entry name" value="ACP-like_sf"/>
</dbReference>
<evidence type="ECO:0000256" key="2">
    <source>
        <dbReference type="ARBA" id="ARBA00022450"/>
    </source>
</evidence>
<dbReference type="SUPFAM" id="SSF47336">
    <property type="entry name" value="ACP-like"/>
    <property type="match status" value="1"/>
</dbReference>
<dbReference type="InterPro" id="IPR000415">
    <property type="entry name" value="Nitroreductase-like"/>
</dbReference>
<name>A0A0J5FXN6_9GAMM</name>
<evidence type="ECO:0000256" key="3">
    <source>
        <dbReference type="ARBA" id="ARBA00022553"/>
    </source>
</evidence>
<dbReference type="InterPro" id="IPR029058">
    <property type="entry name" value="AB_hydrolase_fold"/>
</dbReference>
<dbReference type="InterPro" id="IPR000873">
    <property type="entry name" value="AMP-dep_synth/lig_dom"/>
</dbReference>
<dbReference type="InterPro" id="IPR010071">
    <property type="entry name" value="AA_adenyl_dom"/>
</dbReference>
<dbReference type="GO" id="GO:0005737">
    <property type="term" value="C:cytoplasm"/>
    <property type="evidence" value="ECO:0007669"/>
    <property type="project" value="TreeGrafter"/>
</dbReference>
<dbReference type="SMART" id="SM00823">
    <property type="entry name" value="PKS_PP"/>
    <property type="match status" value="1"/>
</dbReference>
<dbReference type="Pfam" id="PF00550">
    <property type="entry name" value="PP-binding"/>
    <property type="match status" value="1"/>
</dbReference>
<accession>A0A0J5FXN6</accession>
<dbReference type="SUPFAM" id="SSF56801">
    <property type="entry name" value="Acetyl-CoA synthetase-like"/>
    <property type="match status" value="1"/>
</dbReference>
<dbReference type="PRINTS" id="PR00154">
    <property type="entry name" value="AMPBINDING"/>
</dbReference>
<dbReference type="InterPro" id="IPR009081">
    <property type="entry name" value="PP-bd_ACP"/>
</dbReference>
<dbReference type="Pfam" id="PF00501">
    <property type="entry name" value="AMP-binding"/>
    <property type="match status" value="1"/>
</dbReference>
<dbReference type="InterPro" id="IPR020845">
    <property type="entry name" value="AMP-binding_CS"/>
</dbReference>
<evidence type="ECO:0000313" key="6">
    <source>
        <dbReference type="Proteomes" id="UP000036277"/>
    </source>
</evidence>
<evidence type="ECO:0000256" key="1">
    <source>
        <dbReference type="ARBA" id="ARBA00001957"/>
    </source>
</evidence>
<keyword evidence="6" id="KW-1185">Reference proteome</keyword>
<keyword evidence="2" id="KW-0596">Phosphopantetheine</keyword>
<gene>
    <name evidence="5" type="ORF">AB204_00815</name>
</gene>
<dbReference type="SUPFAM" id="SSF53474">
    <property type="entry name" value="alpha/beta-Hydrolases"/>
    <property type="match status" value="1"/>
</dbReference>
<dbReference type="Gene3D" id="3.40.109.10">
    <property type="entry name" value="NADH Oxidase"/>
    <property type="match status" value="1"/>
</dbReference>
<evidence type="ECO:0000259" key="4">
    <source>
        <dbReference type="PROSITE" id="PS50075"/>
    </source>
</evidence>
<dbReference type="GO" id="GO:0031177">
    <property type="term" value="F:phosphopantetheine binding"/>
    <property type="evidence" value="ECO:0007669"/>
    <property type="project" value="InterPro"/>
</dbReference>
<dbReference type="PANTHER" id="PTHR45527:SF1">
    <property type="entry name" value="FATTY ACID SYNTHASE"/>
    <property type="match status" value="1"/>
</dbReference>
<evidence type="ECO:0000313" key="5">
    <source>
        <dbReference type="EMBL" id="KMJ46961.1"/>
    </source>
</evidence>
<feature type="domain" description="Carrier" evidence="4">
    <location>
        <begin position="941"/>
        <end position="1016"/>
    </location>
</feature>
<dbReference type="InterPro" id="IPR020806">
    <property type="entry name" value="PKS_PP-bd"/>
</dbReference>
<dbReference type="Pfam" id="PF00975">
    <property type="entry name" value="Thioesterase"/>
    <property type="match status" value="1"/>
</dbReference>
<dbReference type="STRING" id="880157.AB204_00815"/>